<dbReference type="AlphaFoldDB" id="A0A6A5YQY5"/>
<dbReference type="Proteomes" id="UP000799770">
    <property type="component" value="Unassembled WGS sequence"/>
</dbReference>
<reference evidence="1" key="1">
    <citation type="journal article" date="2020" name="Stud. Mycol.">
        <title>101 Dothideomycetes genomes: a test case for predicting lifestyles and emergence of pathogens.</title>
        <authorList>
            <person name="Haridas S."/>
            <person name="Albert R."/>
            <person name="Binder M."/>
            <person name="Bloem J."/>
            <person name="Labutti K."/>
            <person name="Salamov A."/>
            <person name="Andreopoulos B."/>
            <person name="Baker S."/>
            <person name="Barry K."/>
            <person name="Bills G."/>
            <person name="Bluhm B."/>
            <person name="Cannon C."/>
            <person name="Castanera R."/>
            <person name="Culley D."/>
            <person name="Daum C."/>
            <person name="Ezra D."/>
            <person name="Gonzalez J."/>
            <person name="Henrissat B."/>
            <person name="Kuo A."/>
            <person name="Liang C."/>
            <person name="Lipzen A."/>
            <person name="Lutzoni F."/>
            <person name="Magnuson J."/>
            <person name="Mondo S."/>
            <person name="Nolan M."/>
            <person name="Ohm R."/>
            <person name="Pangilinan J."/>
            <person name="Park H.-J."/>
            <person name="Ramirez L."/>
            <person name="Alfaro M."/>
            <person name="Sun H."/>
            <person name="Tritt A."/>
            <person name="Yoshinaga Y."/>
            <person name="Zwiers L.-H."/>
            <person name="Turgeon B."/>
            <person name="Goodwin S."/>
            <person name="Spatafora J."/>
            <person name="Crous P."/>
            <person name="Grigoriev I."/>
        </authorList>
    </citation>
    <scope>NUCLEOTIDE SEQUENCE</scope>
    <source>
        <strain evidence="1">CBS 627.86</strain>
    </source>
</reference>
<dbReference type="EMBL" id="ML977342">
    <property type="protein sequence ID" value="KAF2109430.1"/>
    <property type="molecule type" value="Genomic_DNA"/>
</dbReference>
<evidence type="ECO:0000313" key="1">
    <source>
        <dbReference type="EMBL" id="KAF2109430.1"/>
    </source>
</evidence>
<accession>A0A6A5YQY5</accession>
<evidence type="ECO:0000313" key="2">
    <source>
        <dbReference type="Proteomes" id="UP000799770"/>
    </source>
</evidence>
<gene>
    <name evidence="1" type="ORF">BDV96DRAFT_235845</name>
</gene>
<proteinExistence type="predicted"/>
<protein>
    <submittedName>
        <fullName evidence="1">Uncharacterized protein</fullName>
    </submittedName>
</protein>
<name>A0A6A5YQY5_9PLEO</name>
<sequence>MACRRTESASVDVQIKRPGTVSRYQRIAGPLSHSQARPSLQRSLLGDGWGCAAQGVRREVSRISANLPRVAAIPLYLVIALALDPSASSPALLLLARRQSSRGPHQARSVQQSVRLGIHPVLETSRKESALTGASRFSLHAAAGPPLLQKPTHLPPAISSPTVPHLWLALSSRNASLEPSWPTLSLVEDRHCPLASAVAILSLREADPAPRAFINPTSLLSLQYFPPLSFLPAPRSLRADLLLFPSVSPIRTG</sequence>
<organism evidence="1 2">
    <name type="scientific">Lophiotrema nucula</name>
    <dbReference type="NCBI Taxonomy" id="690887"/>
    <lineage>
        <taxon>Eukaryota</taxon>
        <taxon>Fungi</taxon>
        <taxon>Dikarya</taxon>
        <taxon>Ascomycota</taxon>
        <taxon>Pezizomycotina</taxon>
        <taxon>Dothideomycetes</taxon>
        <taxon>Pleosporomycetidae</taxon>
        <taxon>Pleosporales</taxon>
        <taxon>Lophiotremataceae</taxon>
        <taxon>Lophiotrema</taxon>
    </lineage>
</organism>
<keyword evidence="2" id="KW-1185">Reference proteome</keyword>